<gene>
    <name evidence="1" type="ORF">ACFSUT_09545</name>
</gene>
<dbReference type="RefSeq" id="WP_350539798.1">
    <property type="nucleotide sequence ID" value="NZ_BAAAHV010000023.1"/>
</dbReference>
<sequence>MVLKRSLAQRFPTDRAAYTAAKTTFIDDVVANALSESSLRGDG</sequence>
<dbReference type="Gene3D" id="3.30.460.10">
    <property type="entry name" value="Beta Polymerase, domain 2"/>
    <property type="match status" value="1"/>
</dbReference>
<dbReference type="InterPro" id="IPR043519">
    <property type="entry name" value="NT_sf"/>
</dbReference>
<dbReference type="Proteomes" id="UP001597542">
    <property type="component" value="Unassembled WGS sequence"/>
</dbReference>
<proteinExistence type="predicted"/>
<comment type="caution">
    <text evidence="1">The sequence shown here is derived from an EMBL/GenBank/DDBJ whole genome shotgun (WGS) entry which is preliminary data.</text>
</comment>
<dbReference type="EMBL" id="JBHUKQ010000009">
    <property type="protein sequence ID" value="MFD2480514.1"/>
    <property type="molecule type" value="Genomic_DNA"/>
</dbReference>
<accession>A0ABW5HU85</accession>
<protein>
    <submittedName>
        <fullName evidence="1">Uncharacterized protein</fullName>
    </submittedName>
</protein>
<name>A0ABW5HU85_9PSEU</name>
<evidence type="ECO:0000313" key="1">
    <source>
        <dbReference type="EMBL" id="MFD2480514.1"/>
    </source>
</evidence>
<organism evidence="1 2">
    <name type="scientific">Amycolatopsis albidoflavus</name>
    <dbReference type="NCBI Taxonomy" id="102226"/>
    <lineage>
        <taxon>Bacteria</taxon>
        <taxon>Bacillati</taxon>
        <taxon>Actinomycetota</taxon>
        <taxon>Actinomycetes</taxon>
        <taxon>Pseudonocardiales</taxon>
        <taxon>Pseudonocardiaceae</taxon>
        <taxon>Amycolatopsis</taxon>
    </lineage>
</organism>
<reference evidence="2" key="1">
    <citation type="journal article" date="2019" name="Int. J. Syst. Evol. Microbiol.">
        <title>The Global Catalogue of Microorganisms (GCM) 10K type strain sequencing project: providing services to taxonomists for standard genome sequencing and annotation.</title>
        <authorList>
            <consortium name="The Broad Institute Genomics Platform"/>
            <consortium name="The Broad Institute Genome Sequencing Center for Infectious Disease"/>
            <person name="Wu L."/>
            <person name="Ma J."/>
        </authorList>
    </citation>
    <scope>NUCLEOTIDE SEQUENCE [LARGE SCALE GENOMIC DNA]</scope>
    <source>
        <strain evidence="2">CGMCC 4.7638</strain>
    </source>
</reference>
<evidence type="ECO:0000313" key="2">
    <source>
        <dbReference type="Proteomes" id="UP001597542"/>
    </source>
</evidence>
<keyword evidence="2" id="KW-1185">Reference proteome</keyword>